<feature type="compositionally biased region" description="Polar residues" evidence="1">
    <location>
        <begin position="45"/>
        <end position="56"/>
    </location>
</feature>
<gene>
    <name evidence="2" type="ORF">NDU88_001433</name>
</gene>
<dbReference type="AlphaFoldDB" id="A0AAV7U6E2"/>
<evidence type="ECO:0000256" key="1">
    <source>
        <dbReference type="SAM" id="MobiDB-lite"/>
    </source>
</evidence>
<feature type="region of interest" description="Disordered" evidence="1">
    <location>
        <begin position="8"/>
        <end position="69"/>
    </location>
</feature>
<feature type="compositionally biased region" description="Low complexity" evidence="1">
    <location>
        <begin position="238"/>
        <end position="264"/>
    </location>
</feature>
<dbReference type="Proteomes" id="UP001066276">
    <property type="component" value="Chromosome 3_1"/>
</dbReference>
<feature type="compositionally biased region" description="Basic and acidic residues" evidence="1">
    <location>
        <begin position="20"/>
        <end position="38"/>
    </location>
</feature>
<feature type="region of interest" description="Disordered" evidence="1">
    <location>
        <begin position="167"/>
        <end position="193"/>
    </location>
</feature>
<dbReference type="EMBL" id="JANPWB010000005">
    <property type="protein sequence ID" value="KAJ1184630.1"/>
    <property type="molecule type" value="Genomic_DNA"/>
</dbReference>
<evidence type="ECO:0000313" key="3">
    <source>
        <dbReference type="Proteomes" id="UP001066276"/>
    </source>
</evidence>
<keyword evidence="3" id="KW-1185">Reference proteome</keyword>
<protein>
    <submittedName>
        <fullName evidence="2">Uncharacterized protein</fullName>
    </submittedName>
</protein>
<feature type="region of interest" description="Disordered" evidence="1">
    <location>
        <begin position="232"/>
        <end position="267"/>
    </location>
</feature>
<name>A0AAV7U6E2_PLEWA</name>
<evidence type="ECO:0000313" key="2">
    <source>
        <dbReference type="EMBL" id="KAJ1184630.1"/>
    </source>
</evidence>
<proteinExistence type="predicted"/>
<comment type="caution">
    <text evidence="2">The sequence shown here is derived from an EMBL/GenBank/DDBJ whole genome shotgun (WGS) entry which is preliminary data.</text>
</comment>
<organism evidence="2 3">
    <name type="scientific">Pleurodeles waltl</name>
    <name type="common">Iberian ribbed newt</name>
    <dbReference type="NCBI Taxonomy" id="8319"/>
    <lineage>
        <taxon>Eukaryota</taxon>
        <taxon>Metazoa</taxon>
        <taxon>Chordata</taxon>
        <taxon>Craniata</taxon>
        <taxon>Vertebrata</taxon>
        <taxon>Euteleostomi</taxon>
        <taxon>Amphibia</taxon>
        <taxon>Batrachia</taxon>
        <taxon>Caudata</taxon>
        <taxon>Salamandroidea</taxon>
        <taxon>Salamandridae</taxon>
        <taxon>Pleurodelinae</taxon>
        <taxon>Pleurodeles</taxon>
    </lineage>
</organism>
<sequence length="422" mass="45515">MRVLPYALKISTAPKTTRNSGDKLDGSKMTRAGRDKGDLAGANRRLTSTIGKSTGKNMPGPGKDAKTSDSITPLLEVMGKGKSQSTIMTFLTGGAQDSSLEHTTLPSEISPSAIGTILSDTSSEKTLIENNEPLIKAIQGSEDLLGAGDSNTVIREKVLGPLTGKEHFQAQPQVQRPENQIREGNASTPRPTLDIEELQKISLNPKGWNKVIEKDLKSSDWVKDSSDKFYSLTEESDLSSGEPSSSESGSSETSETGNKSSSNELTVWQLRRQRKCTKPRPCLQEGLENPTSTGGRTLKWDYSGIRLTDTPTTNDQGLVNNNIEGDTGGPASNVCLAGGEAGMLQSIYNSIKELQTETRIESRRARVATKRLQGTVLKVAKSCTEIEAKLCSMDERIGAADEDVDALKQQSAAMDYQLTDVM</sequence>
<reference evidence="2" key="1">
    <citation type="journal article" date="2022" name="bioRxiv">
        <title>Sequencing and chromosome-scale assembly of the giantPleurodeles waltlgenome.</title>
        <authorList>
            <person name="Brown T."/>
            <person name="Elewa A."/>
            <person name="Iarovenko S."/>
            <person name="Subramanian E."/>
            <person name="Araus A.J."/>
            <person name="Petzold A."/>
            <person name="Susuki M."/>
            <person name="Suzuki K.-i.T."/>
            <person name="Hayashi T."/>
            <person name="Toyoda A."/>
            <person name="Oliveira C."/>
            <person name="Osipova E."/>
            <person name="Leigh N.D."/>
            <person name="Simon A."/>
            <person name="Yun M.H."/>
        </authorList>
    </citation>
    <scope>NUCLEOTIDE SEQUENCE</scope>
    <source>
        <strain evidence="2">20211129_DDA</strain>
        <tissue evidence="2">Liver</tissue>
    </source>
</reference>
<accession>A0AAV7U6E2</accession>